<name>A0AAD3CQX4_9STRA</name>
<proteinExistence type="predicted"/>
<protein>
    <recommendedName>
        <fullName evidence="4">SAM domain-containing protein</fullName>
    </recommendedName>
</protein>
<reference evidence="2 3" key="1">
    <citation type="journal article" date="2021" name="Sci. Rep.">
        <title>The genome of the diatom Chaetoceros tenuissimus carries an ancient integrated fragment of an extant virus.</title>
        <authorList>
            <person name="Hongo Y."/>
            <person name="Kimura K."/>
            <person name="Takaki Y."/>
            <person name="Yoshida Y."/>
            <person name="Baba S."/>
            <person name="Kobayashi G."/>
            <person name="Nagasaki K."/>
            <person name="Hano T."/>
            <person name="Tomaru Y."/>
        </authorList>
    </citation>
    <scope>NUCLEOTIDE SEQUENCE [LARGE SCALE GENOMIC DNA]</scope>
    <source>
        <strain evidence="2 3">NIES-3715</strain>
    </source>
</reference>
<evidence type="ECO:0008006" key="4">
    <source>
        <dbReference type="Google" id="ProtNLM"/>
    </source>
</evidence>
<organism evidence="2 3">
    <name type="scientific">Chaetoceros tenuissimus</name>
    <dbReference type="NCBI Taxonomy" id="426638"/>
    <lineage>
        <taxon>Eukaryota</taxon>
        <taxon>Sar</taxon>
        <taxon>Stramenopiles</taxon>
        <taxon>Ochrophyta</taxon>
        <taxon>Bacillariophyta</taxon>
        <taxon>Coscinodiscophyceae</taxon>
        <taxon>Chaetocerotophycidae</taxon>
        <taxon>Chaetocerotales</taxon>
        <taxon>Chaetocerotaceae</taxon>
        <taxon>Chaetoceros</taxon>
    </lineage>
</organism>
<dbReference type="EMBL" id="BLLK01000038">
    <property type="protein sequence ID" value="GFH49521.1"/>
    <property type="molecule type" value="Genomic_DNA"/>
</dbReference>
<gene>
    <name evidence="2" type="ORF">CTEN210_05997</name>
</gene>
<accession>A0AAD3CQX4</accession>
<dbReference type="SUPFAM" id="SSF47769">
    <property type="entry name" value="SAM/Pointed domain"/>
    <property type="match status" value="1"/>
</dbReference>
<evidence type="ECO:0000256" key="1">
    <source>
        <dbReference type="SAM" id="MobiDB-lite"/>
    </source>
</evidence>
<evidence type="ECO:0000313" key="3">
    <source>
        <dbReference type="Proteomes" id="UP001054902"/>
    </source>
</evidence>
<dbReference type="InterPro" id="IPR013761">
    <property type="entry name" value="SAM/pointed_sf"/>
</dbReference>
<dbReference type="AlphaFoldDB" id="A0AAD3CQX4"/>
<evidence type="ECO:0000313" key="2">
    <source>
        <dbReference type="EMBL" id="GFH49521.1"/>
    </source>
</evidence>
<comment type="caution">
    <text evidence="2">The sequence shown here is derived from an EMBL/GenBank/DDBJ whole genome shotgun (WGS) entry which is preliminary data.</text>
</comment>
<keyword evidence="3" id="KW-1185">Reference proteome</keyword>
<sequence>MKAYSKHFRTVSGQDLINFNEHDLQKICKSKSVTKVLYKRLKHIQRSASREKEPECDSSEEEPIQNNASVEKVQQIVEAIEMTECLNESKELEQTPSSVLEVNEKEPSEEEIELNKKNEAAIILQSFHRQVKATYFAFQCVQEQYMKVYDLESGRFVYVYRGRFDLYQNKYVVSTLVRTKTLRRKPYPLRHHDLNVTFTTDLAVMRIQLFARYCFTIKRTRTIARRIWRRQLDPVSGRHFYFLPRLNIKQWHKPLIFGKERWNQNDLIEWDYSDVKLFFRRIGLKHHEVFVHIYELGLDGELLSSLSEIDIIRLNLPDTCRRRIMSLIQSSTRPKDYSIETKRRRNILRQHFKYIDSAVTIQKNVRRFLSVKVQQKWKSIIDHYKGIHALSSKCPWWSQQSKQFMIICDSHKRRKAVVVE</sequence>
<dbReference type="Proteomes" id="UP001054902">
    <property type="component" value="Unassembled WGS sequence"/>
</dbReference>
<feature type="region of interest" description="Disordered" evidence="1">
    <location>
        <begin position="48"/>
        <end position="67"/>
    </location>
</feature>